<accession>A0A502M1Q9</accession>
<evidence type="ECO:0008006" key="4">
    <source>
        <dbReference type="Google" id="ProtNLM"/>
    </source>
</evidence>
<comment type="caution">
    <text evidence="2">The sequence shown here is derived from an EMBL/GenBank/DDBJ whole genome shotgun (WGS) entry which is preliminary data.</text>
</comment>
<dbReference type="EMBL" id="VFSY01000025">
    <property type="protein sequence ID" value="TPI01557.1"/>
    <property type="molecule type" value="Genomic_DNA"/>
</dbReference>
<evidence type="ECO:0000313" key="2">
    <source>
        <dbReference type="EMBL" id="TPI01557.1"/>
    </source>
</evidence>
<reference evidence="2 3" key="1">
    <citation type="submission" date="2019-06" db="EMBL/GenBank/DDBJ databases">
        <title>A comparative genomics study of ostrich specific Mycoplasmas.</title>
        <authorList>
            <person name="Botes A."/>
            <person name="Nel T."/>
        </authorList>
    </citation>
    <scope>NUCLEOTIDE SEQUENCE [LARGE SCALE GENOMIC DNA]</scope>
    <source>
        <strain evidence="2 3">Ms01</strain>
    </source>
</reference>
<keyword evidence="1" id="KW-0732">Signal</keyword>
<feature type="signal peptide" evidence="1">
    <location>
        <begin position="1"/>
        <end position="23"/>
    </location>
</feature>
<proteinExistence type="predicted"/>
<dbReference type="AlphaFoldDB" id="A0A502M1Q9"/>
<dbReference type="NCBIfam" id="NF045840">
    <property type="entry name" value="SHxHSH_motif_LP"/>
    <property type="match status" value="1"/>
</dbReference>
<gene>
    <name evidence="2" type="ORF">FJM01_02220</name>
</gene>
<name>A0A502M1Q9_9MOLU</name>
<evidence type="ECO:0000313" key="3">
    <source>
        <dbReference type="Proteomes" id="UP000317904"/>
    </source>
</evidence>
<feature type="chain" id="PRO_5021360603" description="Lipoprotein" evidence="1">
    <location>
        <begin position="24"/>
        <end position="334"/>
    </location>
</feature>
<dbReference type="RefSeq" id="WP_140701160.1">
    <property type="nucleotide sequence ID" value="NZ_VFSY01000025.1"/>
</dbReference>
<sequence>MKKRLKFLFLATPFIPLFLNSCAVNHDNEDKEDNLKLRSSVSSNLKTESFDFKNEEVKKVNNFYENDVVKIFNDLKNSYRNYRGIFSSIKRNLDILRNKIFKVANEQGLKEDRDLLLDFYKKYLSEKEEDLKNKALALKLFKYSLIFQDVDAVLVDTNLVFESNEFLENLKIIDQRLNGFDINLAKSQNALEAMWEFLKSHLFNENALTDPSKINSVNLSADKNSHSHSHAIINLVYELGLWHNSLFENIKPEITEFRQEYLEAKKHIIDNYDHIEIDSNFNNLYRVLNLDGNLKGDYNIIDETYRNKAKKVMDEIKKVLLNIDKEIGLNINFD</sequence>
<dbReference type="Proteomes" id="UP000317904">
    <property type="component" value="Unassembled WGS sequence"/>
</dbReference>
<organism evidence="2 3">
    <name type="scientific">Mycoplasma struthionis</name>
    <dbReference type="NCBI Taxonomy" id="538220"/>
    <lineage>
        <taxon>Bacteria</taxon>
        <taxon>Bacillati</taxon>
        <taxon>Mycoplasmatota</taxon>
        <taxon>Mollicutes</taxon>
        <taxon>Mycoplasmataceae</taxon>
        <taxon>Mycoplasma</taxon>
    </lineage>
</organism>
<dbReference type="NCBIfam" id="NF045961">
    <property type="entry name" value="MAG5150_fam_LP"/>
    <property type="match status" value="1"/>
</dbReference>
<evidence type="ECO:0000256" key="1">
    <source>
        <dbReference type="SAM" id="SignalP"/>
    </source>
</evidence>
<protein>
    <recommendedName>
        <fullName evidence="4">Lipoprotein</fullName>
    </recommendedName>
</protein>